<feature type="repeat" description="TPR" evidence="1">
    <location>
        <begin position="115"/>
        <end position="148"/>
    </location>
</feature>
<dbReference type="SMART" id="SM00028">
    <property type="entry name" value="TPR"/>
    <property type="match status" value="2"/>
</dbReference>
<dbReference type="PROSITE" id="PS51257">
    <property type="entry name" value="PROKAR_LIPOPROTEIN"/>
    <property type="match status" value="1"/>
</dbReference>
<accession>A0A2T4JMH1</accession>
<gene>
    <name evidence="3" type="ORF">C5F46_01295</name>
</gene>
<dbReference type="AlphaFoldDB" id="A0A2T4JMH1"/>
<feature type="chain" id="PRO_5015787235" evidence="2">
    <location>
        <begin position="27"/>
        <end position="192"/>
    </location>
</feature>
<protein>
    <submittedName>
        <fullName evidence="3">Tetratricopeptide repeat protein</fullName>
    </submittedName>
</protein>
<reference evidence="3 4" key="1">
    <citation type="submission" date="2018-03" db="EMBL/GenBank/DDBJ databases">
        <title>Rhodobacter veldkampii.</title>
        <authorList>
            <person name="Meyer T.E."/>
            <person name="Miller S."/>
            <person name="Lodha T."/>
            <person name="Gandham S."/>
            <person name="Chintalapati S."/>
            <person name="Chintalapati V.R."/>
        </authorList>
    </citation>
    <scope>NUCLEOTIDE SEQUENCE [LARGE SCALE GENOMIC DNA]</scope>
    <source>
        <strain evidence="3 4">DSM 11550</strain>
    </source>
</reference>
<dbReference type="EMBL" id="PZKF01000002">
    <property type="protein sequence ID" value="PTE19094.1"/>
    <property type="molecule type" value="Genomic_DNA"/>
</dbReference>
<dbReference type="Gene3D" id="1.25.40.10">
    <property type="entry name" value="Tetratricopeptide repeat domain"/>
    <property type="match status" value="1"/>
</dbReference>
<dbReference type="SUPFAM" id="SSF48452">
    <property type="entry name" value="TPR-like"/>
    <property type="match status" value="1"/>
</dbReference>
<organism evidence="3 4">
    <name type="scientific">Phaeovulum veldkampii DSM 11550</name>
    <dbReference type="NCBI Taxonomy" id="1185920"/>
    <lineage>
        <taxon>Bacteria</taxon>
        <taxon>Pseudomonadati</taxon>
        <taxon>Pseudomonadota</taxon>
        <taxon>Alphaproteobacteria</taxon>
        <taxon>Rhodobacterales</taxon>
        <taxon>Paracoccaceae</taxon>
        <taxon>Phaeovulum</taxon>
    </lineage>
</organism>
<dbReference type="InterPro" id="IPR019734">
    <property type="entry name" value="TPR_rpt"/>
</dbReference>
<sequence>MTSPRPGAARPVLMLAVLALSACGSAGGMRPDQDSPYAPSGVARGAAVDGLTVGHRLMAAGEYELALKAYYRAAGTQGATVDVLSAIGSANLRLGRLGQAERILRRATEVDETFVPAWNNLGVVLMERGKPAEAARVFQTAYALDSGRSDDIRENLRRALAKIEKSAYDPVENTEFSLVRRGYGEYLLLSRH</sequence>
<dbReference type="RefSeq" id="WP_107323557.1">
    <property type="nucleotide sequence ID" value="NZ_NHSP01000023.1"/>
</dbReference>
<dbReference type="Proteomes" id="UP000241899">
    <property type="component" value="Unassembled WGS sequence"/>
</dbReference>
<keyword evidence="4" id="KW-1185">Reference proteome</keyword>
<dbReference type="Pfam" id="PF13432">
    <property type="entry name" value="TPR_16"/>
    <property type="match status" value="1"/>
</dbReference>
<keyword evidence="1" id="KW-0802">TPR repeat</keyword>
<proteinExistence type="predicted"/>
<feature type="signal peptide" evidence="2">
    <location>
        <begin position="1"/>
        <end position="26"/>
    </location>
</feature>
<evidence type="ECO:0000256" key="2">
    <source>
        <dbReference type="SAM" id="SignalP"/>
    </source>
</evidence>
<evidence type="ECO:0000313" key="3">
    <source>
        <dbReference type="EMBL" id="PTE19094.1"/>
    </source>
</evidence>
<dbReference type="OrthoDB" id="495305at2"/>
<comment type="caution">
    <text evidence="3">The sequence shown here is derived from an EMBL/GenBank/DDBJ whole genome shotgun (WGS) entry which is preliminary data.</text>
</comment>
<name>A0A2T4JMH1_9RHOB</name>
<evidence type="ECO:0000256" key="1">
    <source>
        <dbReference type="PROSITE-ProRule" id="PRU00339"/>
    </source>
</evidence>
<dbReference type="InterPro" id="IPR011990">
    <property type="entry name" value="TPR-like_helical_dom_sf"/>
</dbReference>
<dbReference type="PROSITE" id="PS50005">
    <property type="entry name" value="TPR"/>
    <property type="match status" value="1"/>
</dbReference>
<keyword evidence="2" id="KW-0732">Signal</keyword>
<evidence type="ECO:0000313" key="4">
    <source>
        <dbReference type="Proteomes" id="UP000241899"/>
    </source>
</evidence>